<dbReference type="RefSeq" id="WP_151667417.1">
    <property type="nucleotide sequence ID" value="NZ_WBVO01000006.1"/>
</dbReference>
<dbReference type="OrthoDB" id="9808310at2"/>
<dbReference type="Pfam" id="PF02627">
    <property type="entry name" value="CMD"/>
    <property type="match status" value="1"/>
</dbReference>
<dbReference type="NCBIfam" id="TIGR00778">
    <property type="entry name" value="ahpD_dom"/>
    <property type="match status" value="1"/>
</dbReference>
<protein>
    <submittedName>
        <fullName evidence="2">Carboxymuconolactone decarboxylase family protein</fullName>
    </submittedName>
</protein>
<sequence>MATFNVPTREEVSENNQAIFDKLQGMLGMVPNLYAFYAHSENALGDILGLQNRKTSLNNKEKEVVNLVTSQVNGCRYCQSAHTAVGKMNGFTDDQILEIRSGRASFNEKLDALARFTQSWVENRGRASEASVNALLESGYSQESLVDIALVIADKTVSNFIHNLAQFEIDFPVAPELEAAAV</sequence>
<dbReference type="InterPro" id="IPR029032">
    <property type="entry name" value="AhpD-like"/>
</dbReference>
<comment type="caution">
    <text evidence="2">The sequence shown here is derived from an EMBL/GenBank/DDBJ whole genome shotgun (WGS) entry which is preliminary data.</text>
</comment>
<gene>
    <name evidence="2" type="ORF">F8C67_08530</name>
</gene>
<feature type="domain" description="Carboxymuconolactone decarboxylase-like" evidence="1">
    <location>
        <begin position="54"/>
        <end position="107"/>
    </location>
</feature>
<dbReference type="GO" id="GO:0051920">
    <property type="term" value="F:peroxiredoxin activity"/>
    <property type="evidence" value="ECO:0007669"/>
    <property type="project" value="InterPro"/>
</dbReference>
<dbReference type="Proteomes" id="UP000468650">
    <property type="component" value="Unassembled WGS sequence"/>
</dbReference>
<reference evidence="2 3" key="1">
    <citation type="submission" date="2019-09" db="EMBL/GenBank/DDBJ databases">
        <title>Genomes of family Cryomorphaceae.</title>
        <authorList>
            <person name="Bowman J.P."/>
        </authorList>
    </citation>
    <scope>NUCLEOTIDE SEQUENCE [LARGE SCALE GENOMIC DNA]</scope>
    <source>
        <strain evidence="2 3">LMG 25704</strain>
    </source>
</reference>
<keyword evidence="3" id="KW-1185">Reference proteome</keyword>
<dbReference type="Gene3D" id="1.20.1290.10">
    <property type="entry name" value="AhpD-like"/>
    <property type="match status" value="1"/>
</dbReference>
<dbReference type="EMBL" id="WBVO01000006">
    <property type="protein sequence ID" value="KAB2809917.1"/>
    <property type="molecule type" value="Genomic_DNA"/>
</dbReference>
<dbReference type="PANTHER" id="PTHR35446">
    <property type="entry name" value="SI:CH211-175M2.5"/>
    <property type="match status" value="1"/>
</dbReference>
<proteinExistence type="predicted"/>
<evidence type="ECO:0000313" key="2">
    <source>
        <dbReference type="EMBL" id="KAB2809917.1"/>
    </source>
</evidence>
<dbReference type="AlphaFoldDB" id="A0A6N6RI04"/>
<name>A0A6N6RI04_9FLAO</name>
<organism evidence="2 3">
    <name type="scientific">Phaeocystidibacter luteus</name>
    <dbReference type="NCBI Taxonomy" id="911197"/>
    <lineage>
        <taxon>Bacteria</taxon>
        <taxon>Pseudomonadati</taxon>
        <taxon>Bacteroidota</taxon>
        <taxon>Flavobacteriia</taxon>
        <taxon>Flavobacteriales</taxon>
        <taxon>Phaeocystidibacteraceae</taxon>
        <taxon>Phaeocystidibacter</taxon>
    </lineage>
</organism>
<dbReference type="InterPro" id="IPR004675">
    <property type="entry name" value="AhpD_core"/>
</dbReference>
<dbReference type="InterPro" id="IPR003779">
    <property type="entry name" value="CMD-like"/>
</dbReference>
<evidence type="ECO:0000313" key="3">
    <source>
        <dbReference type="Proteomes" id="UP000468650"/>
    </source>
</evidence>
<dbReference type="PANTHER" id="PTHR35446:SF3">
    <property type="entry name" value="CMD DOMAIN-CONTAINING PROTEIN"/>
    <property type="match status" value="1"/>
</dbReference>
<evidence type="ECO:0000259" key="1">
    <source>
        <dbReference type="Pfam" id="PF02627"/>
    </source>
</evidence>
<accession>A0A6N6RI04</accession>
<dbReference type="SUPFAM" id="SSF69118">
    <property type="entry name" value="AhpD-like"/>
    <property type="match status" value="1"/>
</dbReference>